<evidence type="ECO:0000313" key="5">
    <source>
        <dbReference type="EMBL" id="MFC4825922.1"/>
    </source>
</evidence>
<dbReference type="InterPro" id="IPR050399">
    <property type="entry name" value="HPr"/>
</dbReference>
<dbReference type="AlphaFoldDB" id="A0ABD5Q5D3"/>
<evidence type="ECO:0000259" key="4">
    <source>
        <dbReference type="PROSITE" id="PS51350"/>
    </source>
</evidence>
<dbReference type="InterPro" id="IPR000032">
    <property type="entry name" value="HPr-like"/>
</dbReference>
<dbReference type="RefSeq" id="WP_254268452.1">
    <property type="nucleotide sequence ID" value="NZ_CP100400.1"/>
</dbReference>
<dbReference type="PRINTS" id="PR00107">
    <property type="entry name" value="PHOSPHOCPHPR"/>
</dbReference>
<dbReference type="SUPFAM" id="SSF55594">
    <property type="entry name" value="HPr-like"/>
    <property type="match status" value="1"/>
</dbReference>
<keyword evidence="3" id="KW-0598">Phosphotransferase system</keyword>
<name>A0ABD5Q5D3_9EURY</name>
<protein>
    <submittedName>
        <fullName evidence="5">HPr family phosphocarrier protein</fullName>
    </submittedName>
</protein>
<keyword evidence="6" id="KW-1185">Reference proteome</keyword>
<evidence type="ECO:0000313" key="6">
    <source>
        <dbReference type="Proteomes" id="UP001595945"/>
    </source>
</evidence>
<dbReference type="EMBL" id="JBHSHT010000002">
    <property type="protein sequence ID" value="MFC4825922.1"/>
    <property type="molecule type" value="Genomic_DNA"/>
</dbReference>
<comment type="subcellular location">
    <subcellularLocation>
        <location evidence="1">Cytoplasm</location>
    </subcellularLocation>
</comment>
<evidence type="ECO:0000256" key="2">
    <source>
        <dbReference type="ARBA" id="ARBA00022490"/>
    </source>
</evidence>
<dbReference type="Proteomes" id="UP001595945">
    <property type="component" value="Unassembled WGS sequence"/>
</dbReference>
<feature type="domain" description="HPr" evidence="4">
    <location>
        <begin position="1"/>
        <end position="86"/>
    </location>
</feature>
<dbReference type="Pfam" id="PF00381">
    <property type="entry name" value="PTS-HPr"/>
    <property type="match status" value="1"/>
</dbReference>
<gene>
    <name evidence="5" type="ORF">ACFO9K_16825</name>
</gene>
<dbReference type="GO" id="GO:0009401">
    <property type="term" value="P:phosphoenolpyruvate-dependent sugar phosphotransferase system"/>
    <property type="evidence" value="ECO:0007669"/>
    <property type="project" value="UniProtKB-KW"/>
</dbReference>
<evidence type="ECO:0000256" key="1">
    <source>
        <dbReference type="ARBA" id="ARBA00004496"/>
    </source>
</evidence>
<sequence>MTERRVAVERETGLHARPARAVAEAAADFEATVTVASGDRTARAESPLELTALGVERGEAVVVRARGDDAESALDAVADVLAGEDS</sequence>
<dbReference type="PANTHER" id="PTHR33705">
    <property type="entry name" value="PHOSPHOCARRIER PROTEIN HPR"/>
    <property type="match status" value="1"/>
</dbReference>
<evidence type="ECO:0000256" key="3">
    <source>
        <dbReference type="ARBA" id="ARBA00022683"/>
    </source>
</evidence>
<accession>A0ABD5Q5D3</accession>
<reference evidence="5 6" key="1">
    <citation type="journal article" date="2019" name="Int. J. Syst. Evol. Microbiol.">
        <title>The Global Catalogue of Microorganisms (GCM) 10K type strain sequencing project: providing services to taxonomists for standard genome sequencing and annotation.</title>
        <authorList>
            <consortium name="The Broad Institute Genomics Platform"/>
            <consortium name="The Broad Institute Genome Sequencing Center for Infectious Disease"/>
            <person name="Wu L."/>
            <person name="Ma J."/>
        </authorList>
    </citation>
    <scope>NUCLEOTIDE SEQUENCE [LARGE SCALE GENOMIC DNA]</scope>
    <source>
        <strain evidence="5 6">XZYJ18</strain>
    </source>
</reference>
<dbReference type="InterPro" id="IPR035895">
    <property type="entry name" value="HPr-like_sf"/>
</dbReference>
<dbReference type="Gene3D" id="3.30.1340.10">
    <property type="entry name" value="HPr-like"/>
    <property type="match status" value="1"/>
</dbReference>
<dbReference type="NCBIfam" id="TIGR01003">
    <property type="entry name" value="PTS_HPr_family"/>
    <property type="match status" value="1"/>
</dbReference>
<dbReference type="PANTHER" id="PTHR33705:SF2">
    <property type="entry name" value="PHOSPHOCARRIER PROTEIN NPR"/>
    <property type="match status" value="1"/>
</dbReference>
<dbReference type="GO" id="GO:0005737">
    <property type="term" value="C:cytoplasm"/>
    <property type="evidence" value="ECO:0007669"/>
    <property type="project" value="UniProtKB-SubCell"/>
</dbReference>
<dbReference type="PROSITE" id="PS51350">
    <property type="entry name" value="PTS_HPR_DOM"/>
    <property type="match status" value="1"/>
</dbReference>
<proteinExistence type="predicted"/>
<organism evidence="5 6">
    <name type="scientific">Halorussus aquaticus</name>
    <dbReference type="NCBI Taxonomy" id="2953748"/>
    <lineage>
        <taxon>Archaea</taxon>
        <taxon>Methanobacteriati</taxon>
        <taxon>Methanobacteriota</taxon>
        <taxon>Stenosarchaea group</taxon>
        <taxon>Halobacteria</taxon>
        <taxon>Halobacteriales</taxon>
        <taxon>Haladaptataceae</taxon>
        <taxon>Halorussus</taxon>
    </lineage>
</organism>
<comment type="caution">
    <text evidence="5">The sequence shown here is derived from an EMBL/GenBank/DDBJ whole genome shotgun (WGS) entry which is preliminary data.</text>
</comment>
<keyword evidence="2" id="KW-0963">Cytoplasm</keyword>
<dbReference type="GeneID" id="73043350"/>